<dbReference type="Gene3D" id="3.40.630.30">
    <property type="match status" value="1"/>
</dbReference>
<feature type="domain" description="N-acetyltransferase" evidence="1">
    <location>
        <begin position="20"/>
        <end position="167"/>
    </location>
</feature>
<dbReference type="InterPro" id="IPR016181">
    <property type="entry name" value="Acyl_CoA_acyltransferase"/>
</dbReference>
<dbReference type="PROSITE" id="PS51186">
    <property type="entry name" value="GNAT"/>
    <property type="match status" value="1"/>
</dbReference>
<protein>
    <submittedName>
        <fullName evidence="2">GNAT family N-acetyltransferase</fullName>
    </submittedName>
</protein>
<organism evidence="2 3">
    <name type="scientific">Vibrio vulnificus</name>
    <dbReference type="NCBI Taxonomy" id="672"/>
    <lineage>
        <taxon>Bacteria</taxon>
        <taxon>Pseudomonadati</taxon>
        <taxon>Pseudomonadota</taxon>
        <taxon>Gammaproteobacteria</taxon>
        <taxon>Vibrionales</taxon>
        <taxon>Vibrionaceae</taxon>
        <taxon>Vibrio</taxon>
    </lineage>
</organism>
<dbReference type="AlphaFoldDB" id="A0A2S3QXE4"/>
<sequence length="168" mass="18357">MRHSPLNAALCALGENDMDVIIKEVSSEDWEQVVHIGVQTNEANVIPMLSPEGREAMRLVRTSDIRKVLANPQCKVLKAVVNSQIVGYIACGGGYYIAQLYVLPEFQGRGIGSKLISEVKAASEASSLQLKASLNAVDFYRKQGFEQTAEQQSINNITFVPMELSIGT</sequence>
<evidence type="ECO:0000313" key="2">
    <source>
        <dbReference type="EMBL" id="POB43056.1"/>
    </source>
</evidence>
<dbReference type="InterPro" id="IPR000182">
    <property type="entry name" value="GNAT_dom"/>
</dbReference>
<dbReference type="Pfam" id="PF13673">
    <property type="entry name" value="Acetyltransf_10"/>
    <property type="match status" value="1"/>
</dbReference>
<proteinExistence type="predicted"/>
<dbReference type="CDD" id="cd04301">
    <property type="entry name" value="NAT_SF"/>
    <property type="match status" value="1"/>
</dbReference>
<accession>A0A2S3QXE4</accession>
<dbReference type="EMBL" id="PDGH01000136">
    <property type="protein sequence ID" value="POB43056.1"/>
    <property type="molecule type" value="Genomic_DNA"/>
</dbReference>
<dbReference type="GO" id="GO:0016747">
    <property type="term" value="F:acyltransferase activity, transferring groups other than amino-acyl groups"/>
    <property type="evidence" value="ECO:0007669"/>
    <property type="project" value="InterPro"/>
</dbReference>
<comment type="caution">
    <text evidence="2">The sequence shown here is derived from an EMBL/GenBank/DDBJ whole genome shotgun (WGS) entry which is preliminary data.</text>
</comment>
<dbReference type="SUPFAM" id="SSF55729">
    <property type="entry name" value="Acyl-CoA N-acyltransferases (Nat)"/>
    <property type="match status" value="1"/>
</dbReference>
<keyword evidence="2" id="KW-0808">Transferase</keyword>
<dbReference type="InterPro" id="IPR052564">
    <property type="entry name" value="N-acetyltrans/Recomb-assoc"/>
</dbReference>
<reference evidence="2 3" key="1">
    <citation type="journal article" date="2018" name="Front. Microbiol.">
        <title>Phylogeny of Vibrio vulnificus from the Analysis of the Core-Genome: Implications for Intra-Species Taxonomy.</title>
        <authorList>
            <person name="Roig F.J."/>
            <person name="Gonzalez-Candelas F."/>
            <person name="Sanjuan E."/>
            <person name="Fouz B."/>
            <person name="Feil E.J."/>
            <person name="Llorens C."/>
            <person name="Baker-Austin C."/>
            <person name="Oliver J.D."/>
            <person name="Danin-Poleg Y."/>
            <person name="Gibas C.J."/>
            <person name="Kashi Y."/>
            <person name="Gulig P.A."/>
            <person name="Morrison S.S."/>
            <person name="Amaro C."/>
        </authorList>
    </citation>
    <scope>NUCLEOTIDE SEQUENCE [LARGE SCALE GENOMIC DNA]</scope>
    <source>
        <strain evidence="2 3">CECT4608</strain>
    </source>
</reference>
<dbReference type="Proteomes" id="UP000237466">
    <property type="component" value="Unassembled WGS sequence"/>
</dbReference>
<gene>
    <name evidence="2" type="ORF">CRN52_21420</name>
</gene>
<evidence type="ECO:0000313" key="3">
    <source>
        <dbReference type="Proteomes" id="UP000237466"/>
    </source>
</evidence>
<dbReference type="PANTHER" id="PTHR43451:SF1">
    <property type="entry name" value="ACETYLTRANSFERASE"/>
    <property type="match status" value="1"/>
</dbReference>
<dbReference type="PANTHER" id="PTHR43451">
    <property type="entry name" value="ACETYLTRANSFERASE (GNAT) FAMILY PROTEIN"/>
    <property type="match status" value="1"/>
</dbReference>
<name>A0A2S3QXE4_VIBVL</name>
<evidence type="ECO:0000259" key="1">
    <source>
        <dbReference type="PROSITE" id="PS51186"/>
    </source>
</evidence>